<feature type="compositionally biased region" description="Basic residues" evidence="1">
    <location>
        <begin position="98"/>
        <end position="107"/>
    </location>
</feature>
<name>A0A3Q0JAQ8_DIACI</name>
<feature type="compositionally biased region" description="Polar residues" evidence="1">
    <location>
        <begin position="7"/>
        <end position="27"/>
    </location>
</feature>
<dbReference type="Proteomes" id="UP000079169">
    <property type="component" value="Unplaced"/>
</dbReference>
<feature type="region of interest" description="Disordered" evidence="1">
    <location>
        <begin position="86"/>
        <end position="116"/>
    </location>
</feature>
<feature type="region of interest" description="Disordered" evidence="1">
    <location>
        <begin position="1"/>
        <end position="67"/>
    </location>
</feature>
<protein>
    <submittedName>
        <fullName evidence="3 4">Uncharacterized protein LOC113470073</fullName>
    </submittedName>
</protein>
<sequence length="186" mass="20054">MKMMTGVPSNFVTDDAQGGNSVNNIDSNELGPYGDDSQSEGGGTSSELTTSSDSDTELTPESDDDQIDLELLHRLDEIHISSQCVEGASDTLTPKGPQKTHKIRKQGKSSSVPYQQGSSVLRHVVYPQSGGRAHSGYDGEDHRVDMVLSESLNDPGFRTNLLYTLQAEVEQYPKPITPPLSSSGKL</sequence>
<accession>A0A3Q0JAQ8</accession>
<evidence type="ECO:0000313" key="2">
    <source>
        <dbReference type="Proteomes" id="UP000079169"/>
    </source>
</evidence>
<dbReference type="RefSeq" id="XP_026684038.1">
    <property type="nucleotide sequence ID" value="XM_026828237.1"/>
</dbReference>
<dbReference type="GeneID" id="113470073"/>
<evidence type="ECO:0000256" key="1">
    <source>
        <dbReference type="SAM" id="MobiDB-lite"/>
    </source>
</evidence>
<evidence type="ECO:0000313" key="4">
    <source>
        <dbReference type="RefSeq" id="XP_026684038.1"/>
    </source>
</evidence>
<dbReference type="KEGG" id="dci:113470073"/>
<gene>
    <name evidence="3 4" type="primary">LOC113470073</name>
</gene>
<evidence type="ECO:0000313" key="3">
    <source>
        <dbReference type="RefSeq" id="XP_026684037.1"/>
    </source>
</evidence>
<feature type="compositionally biased region" description="Acidic residues" evidence="1">
    <location>
        <begin position="54"/>
        <end position="67"/>
    </location>
</feature>
<dbReference type="PaxDb" id="121845-A0A3Q0JAQ8"/>
<keyword evidence="2" id="KW-1185">Reference proteome</keyword>
<reference evidence="3 4" key="1">
    <citation type="submission" date="2025-04" db="UniProtKB">
        <authorList>
            <consortium name="RefSeq"/>
        </authorList>
    </citation>
    <scope>IDENTIFICATION</scope>
</reference>
<proteinExistence type="predicted"/>
<dbReference type="RefSeq" id="XP_026684037.1">
    <property type="nucleotide sequence ID" value="XM_026828236.1"/>
</dbReference>
<organism evidence="2 4">
    <name type="scientific">Diaphorina citri</name>
    <name type="common">Asian citrus psyllid</name>
    <dbReference type="NCBI Taxonomy" id="121845"/>
    <lineage>
        <taxon>Eukaryota</taxon>
        <taxon>Metazoa</taxon>
        <taxon>Ecdysozoa</taxon>
        <taxon>Arthropoda</taxon>
        <taxon>Hexapoda</taxon>
        <taxon>Insecta</taxon>
        <taxon>Pterygota</taxon>
        <taxon>Neoptera</taxon>
        <taxon>Paraneoptera</taxon>
        <taxon>Hemiptera</taxon>
        <taxon>Sternorrhyncha</taxon>
        <taxon>Psylloidea</taxon>
        <taxon>Psyllidae</taxon>
        <taxon>Diaphorininae</taxon>
        <taxon>Diaphorina</taxon>
    </lineage>
</organism>
<dbReference type="AlphaFoldDB" id="A0A3Q0JAQ8"/>